<sequence length="452" mass="50532">MEDDQQFCLRWNNHQSTLIQNFDTLLESGTLVDCTLAAEGKYLKAHKVVLSACSPYFEVIQTKKEEPQIETKWLLLLNVAWAEAREAGELKAQTPSWFLLVINTEKARWLISRALALGFYPDMGGGGLLSEHYDKHPVFILKDVKFKELKAMMDYMYRGEVNISQDQLAALLKAAESLQIKGLSESKTSGSSKTDSRQQKVVPQTTSQPDIPISSSGLTIEKNKVPRQGISQGSVGDLPEDSASPQIPKGLSSREGSQSPTSRKRKRFRRKSIGDDNSVENHEASNSSDMPQQMGVPALGITPVADEKTHADPTDSIGRSALMTQLTKPADEMLQLPLEKPEPNDNLIEPKSEYLEDPEESVEDLTLDDDMNDLNEMEQDNNRAGPSHDPSQHPDSVKMSLDAILQQGVSTTQASEMYGINRSTLQFYLKKLNVVRRRWRQQPSNLIQPRQP</sequence>
<feature type="compositionally biased region" description="Acidic residues" evidence="9">
    <location>
        <begin position="355"/>
        <end position="379"/>
    </location>
</feature>
<dbReference type="InterPro" id="IPR051095">
    <property type="entry name" value="Dros_DevTransReg"/>
</dbReference>
<evidence type="ECO:0000259" key="10">
    <source>
        <dbReference type="PROSITE" id="PS50097"/>
    </source>
</evidence>
<evidence type="ECO:0000256" key="8">
    <source>
        <dbReference type="ARBA" id="ARBA00037382"/>
    </source>
</evidence>
<dbReference type="Gene3D" id="1.10.10.60">
    <property type="entry name" value="Homeodomain-like"/>
    <property type="match status" value="1"/>
</dbReference>
<reference evidence="11" key="1">
    <citation type="submission" date="2019-11" db="EMBL/GenBank/DDBJ databases">
        <title>The nuclear and mitochondrial genomes of Frieseomelitta varia - a highly eusocial stingless bee (Meliponini) with a permanently sterile worker caste.</title>
        <authorList>
            <person name="Freitas F.C.P."/>
            <person name="Lourenco A.P."/>
            <person name="Nunes F.M.F."/>
            <person name="Paschoal A.R."/>
            <person name="Abreu F.C.P."/>
            <person name="Barbin F.O."/>
            <person name="Bataglia L."/>
            <person name="Cardoso-Junior C.A.M."/>
            <person name="Cervoni M.S."/>
            <person name="Silva S.R."/>
            <person name="Dalarmi F."/>
            <person name="Del Lama M.A."/>
            <person name="Depintor T.S."/>
            <person name="Ferreira K.M."/>
            <person name="Goria P.S."/>
            <person name="Jaskot M.C."/>
            <person name="Lago D.C."/>
            <person name="Luna-Lucena D."/>
            <person name="Moda L.M."/>
            <person name="Nascimento L."/>
            <person name="Pedrino M."/>
            <person name="Rabico F.O."/>
            <person name="Sanches F.C."/>
            <person name="Santos D.E."/>
            <person name="Santos C.G."/>
            <person name="Vieira J."/>
            <person name="Lopes T.F."/>
            <person name="Barchuk A.R."/>
            <person name="Hartfelder K."/>
            <person name="Simoes Z.L.P."/>
            <person name="Bitondi M.M.G."/>
            <person name="Pinheiro D.G."/>
        </authorList>
    </citation>
    <scope>NUCLEOTIDE SEQUENCE</scope>
    <source>
        <strain evidence="11">USP_RPSP 00005682</strain>
        <tissue evidence="11">Whole individual</tissue>
    </source>
</reference>
<evidence type="ECO:0000256" key="9">
    <source>
        <dbReference type="SAM" id="MobiDB-lite"/>
    </source>
</evidence>
<dbReference type="GO" id="GO:0003677">
    <property type="term" value="F:DNA binding"/>
    <property type="evidence" value="ECO:0007669"/>
    <property type="project" value="InterPro"/>
</dbReference>
<dbReference type="AlphaFoldDB" id="A0A833VUH4"/>
<dbReference type="Gene3D" id="3.30.710.10">
    <property type="entry name" value="Potassium Channel Kv1.1, Chain A"/>
    <property type="match status" value="1"/>
</dbReference>
<keyword evidence="2" id="KW-0217">Developmental protein</keyword>
<organism evidence="11 12">
    <name type="scientific">Frieseomelitta varia</name>
    <dbReference type="NCBI Taxonomy" id="561572"/>
    <lineage>
        <taxon>Eukaryota</taxon>
        <taxon>Metazoa</taxon>
        <taxon>Ecdysozoa</taxon>
        <taxon>Arthropoda</taxon>
        <taxon>Hexapoda</taxon>
        <taxon>Insecta</taxon>
        <taxon>Pterygota</taxon>
        <taxon>Neoptera</taxon>
        <taxon>Endopterygota</taxon>
        <taxon>Hymenoptera</taxon>
        <taxon>Apocrita</taxon>
        <taxon>Aculeata</taxon>
        <taxon>Apoidea</taxon>
        <taxon>Anthophila</taxon>
        <taxon>Apidae</taxon>
        <taxon>Frieseomelitta</taxon>
    </lineage>
</organism>
<dbReference type="GO" id="GO:0006357">
    <property type="term" value="P:regulation of transcription by RNA polymerase II"/>
    <property type="evidence" value="ECO:0007669"/>
    <property type="project" value="TreeGrafter"/>
</dbReference>
<dbReference type="GO" id="GO:0007464">
    <property type="term" value="P:R3/R4 cell fate commitment"/>
    <property type="evidence" value="ECO:0007669"/>
    <property type="project" value="UniProtKB-ARBA"/>
</dbReference>
<accession>A0A833VUH4</accession>
<gene>
    <name evidence="11" type="ORF">E2986_09811</name>
</gene>
<dbReference type="GO" id="GO:0016199">
    <property type="term" value="P:axon midline choice point recognition"/>
    <property type="evidence" value="ECO:0007669"/>
    <property type="project" value="UniProtKB-ARBA"/>
</dbReference>
<keyword evidence="5" id="KW-0805">Transcription regulation</keyword>
<keyword evidence="12" id="KW-1185">Reference proteome</keyword>
<dbReference type="SUPFAM" id="SSF54695">
    <property type="entry name" value="POZ domain"/>
    <property type="match status" value="1"/>
</dbReference>
<dbReference type="InterPro" id="IPR011333">
    <property type="entry name" value="SKP1/BTB/POZ_sf"/>
</dbReference>
<dbReference type="InterPro" id="IPR009057">
    <property type="entry name" value="Homeodomain-like_sf"/>
</dbReference>
<dbReference type="EMBL" id="WNWW01000930">
    <property type="protein sequence ID" value="KAF3420614.1"/>
    <property type="molecule type" value="Genomic_DNA"/>
</dbReference>
<dbReference type="SMART" id="SM00225">
    <property type="entry name" value="BTB"/>
    <property type="match status" value="1"/>
</dbReference>
<dbReference type="SUPFAM" id="SSF46689">
    <property type="entry name" value="Homeodomain-like"/>
    <property type="match status" value="1"/>
</dbReference>
<comment type="subcellular location">
    <subcellularLocation>
        <location evidence="1">Nucleus</location>
    </subcellularLocation>
</comment>
<dbReference type="InterPro" id="IPR000210">
    <property type="entry name" value="BTB/POZ_dom"/>
</dbReference>
<feature type="compositionally biased region" description="Polar residues" evidence="9">
    <location>
        <begin position="185"/>
        <end position="218"/>
    </location>
</feature>
<dbReference type="GO" id="GO:0008406">
    <property type="term" value="P:gonad development"/>
    <property type="evidence" value="ECO:0007669"/>
    <property type="project" value="UniProtKB-ARBA"/>
</dbReference>
<feature type="domain" description="BTB" evidence="10">
    <location>
        <begin position="32"/>
        <end position="165"/>
    </location>
</feature>
<dbReference type="GO" id="GO:0035167">
    <property type="term" value="P:larval lymph gland hemopoiesis"/>
    <property type="evidence" value="ECO:0007669"/>
    <property type="project" value="UniProtKB-ARBA"/>
</dbReference>
<dbReference type="PROSITE" id="PS50097">
    <property type="entry name" value="BTB"/>
    <property type="match status" value="1"/>
</dbReference>
<dbReference type="CDD" id="cd18315">
    <property type="entry name" value="BTB_POZ_BAB-like"/>
    <property type="match status" value="1"/>
</dbReference>
<evidence type="ECO:0000256" key="6">
    <source>
        <dbReference type="ARBA" id="ARBA00023163"/>
    </source>
</evidence>
<feature type="compositionally biased region" description="Basic residues" evidence="9">
    <location>
        <begin position="262"/>
        <end position="271"/>
    </location>
</feature>
<evidence type="ECO:0000256" key="7">
    <source>
        <dbReference type="ARBA" id="ARBA00023242"/>
    </source>
</evidence>
<dbReference type="Proteomes" id="UP000655588">
    <property type="component" value="Unassembled WGS sequence"/>
</dbReference>
<dbReference type="GO" id="GO:0045476">
    <property type="term" value="P:nurse cell apoptotic process"/>
    <property type="evidence" value="ECO:0007669"/>
    <property type="project" value="UniProtKB-ARBA"/>
</dbReference>
<dbReference type="Pfam" id="PF05225">
    <property type="entry name" value="HTH_psq"/>
    <property type="match status" value="1"/>
</dbReference>
<evidence type="ECO:0000256" key="4">
    <source>
        <dbReference type="ARBA" id="ARBA00022902"/>
    </source>
</evidence>
<evidence type="ECO:0000256" key="3">
    <source>
        <dbReference type="ARBA" id="ARBA00022782"/>
    </source>
</evidence>
<evidence type="ECO:0000256" key="1">
    <source>
        <dbReference type="ARBA" id="ARBA00004123"/>
    </source>
</evidence>
<dbReference type="InterPro" id="IPR007889">
    <property type="entry name" value="HTH_Psq"/>
</dbReference>
<feature type="region of interest" description="Disordered" evidence="9">
    <location>
        <begin position="338"/>
        <end position="397"/>
    </location>
</feature>
<dbReference type="PANTHER" id="PTHR23110:SF111">
    <property type="entry name" value="LONGITUDINALS LACKING PROTEIN, ISOFORMS F_I_K_T"/>
    <property type="match status" value="1"/>
</dbReference>
<dbReference type="PANTHER" id="PTHR23110">
    <property type="entry name" value="BTB DOMAIN TRANSCRIPTION FACTOR"/>
    <property type="match status" value="1"/>
</dbReference>
<comment type="function">
    <text evidence="8">Putative transcription factor required for axon growth and guidance in the central and peripheral nervous systems. Repels CNS axons away from the midline by promoting the expression of the midline repellent sli and its receptor robo.</text>
</comment>
<protein>
    <recommendedName>
        <fullName evidence="10">BTB domain-containing protein</fullName>
    </recommendedName>
</protein>
<evidence type="ECO:0000313" key="11">
    <source>
        <dbReference type="EMBL" id="KAF3420614.1"/>
    </source>
</evidence>
<dbReference type="GO" id="GO:0045467">
    <property type="term" value="P:R7 cell development"/>
    <property type="evidence" value="ECO:0007669"/>
    <property type="project" value="UniProtKB-ARBA"/>
</dbReference>
<keyword evidence="6" id="KW-0804">Transcription</keyword>
<keyword evidence="3" id="KW-0221">Differentiation</keyword>
<feature type="region of interest" description="Disordered" evidence="9">
    <location>
        <begin position="183"/>
        <end position="296"/>
    </location>
</feature>
<dbReference type="GO" id="GO:0007526">
    <property type="term" value="P:larval somatic muscle development"/>
    <property type="evidence" value="ECO:0007669"/>
    <property type="project" value="UniProtKB-ARBA"/>
</dbReference>
<dbReference type="Pfam" id="PF00651">
    <property type="entry name" value="BTB"/>
    <property type="match status" value="2"/>
</dbReference>
<evidence type="ECO:0000313" key="12">
    <source>
        <dbReference type="Proteomes" id="UP000655588"/>
    </source>
</evidence>
<dbReference type="GO" id="GO:0005634">
    <property type="term" value="C:nucleus"/>
    <property type="evidence" value="ECO:0007669"/>
    <property type="project" value="UniProtKB-SubCell"/>
</dbReference>
<proteinExistence type="predicted"/>
<name>A0A833VUH4_9HYME</name>
<dbReference type="GO" id="GO:0048813">
    <property type="term" value="P:dendrite morphogenesis"/>
    <property type="evidence" value="ECO:0007669"/>
    <property type="project" value="UniProtKB-ARBA"/>
</dbReference>
<feature type="compositionally biased region" description="Basic and acidic residues" evidence="9">
    <location>
        <begin position="339"/>
        <end position="354"/>
    </location>
</feature>
<comment type="caution">
    <text evidence="11">The sequence shown here is derived from an EMBL/GenBank/DDBJ whole genome shotgun (WGS) entry which is preliminary data.</text>
</comment>
<keyword evidence="7" id="KW-0539">Nucleus</keyword>
<evidence type="ECO:0000256" key="2">
    <source>
        <dbReference type="ARBA" id="ARBA00022473"/>
    </source>
</evidence>
<keyword evidence="4" id="KW-0524">Neurogenesis</keyword>
<evidence type="ECO:0000256" key="5">
    <source>
        <dbReference type="ARBA" id="ARBA00023015"/>
    </source>
</evidence>